<dbReference type="InterPro" id="IPR036412">
    <property type="entry name" value="HAD-like_sf"/>
</dbReference>
<dbReference type="CDD" id="cd07518">
    <property type="entry name" value="HAD_YbiV-Like"/>
    <property type="match status" value="1"/>
</dbReference>
<dbReference type="SFLD" id="SFLDS00003">
    <property type="entry name" value="Haloacid_Dehalogenase"/>
    <property type="match status" value="1"/>
</dbReference>
<dbReference type="Proteomes" id="UP001256673">
    <property type="component" value="Unassembled WGS sequence"/>
</dbReference>
<accession>A0ABU3RWU0</accession>
<gene>
    <name evidence="1" type="ORF">RWH43_11220</name>
</gene>
<evidence type="ECO:0000313" key="2">
    <source>
        <dbReference type="Proteomes" id="UP001256673"/>
    </source>
</evidence>
<dbReference type="InterPro" id="IPR000150">
    <property type="entry name" value="Cof"/>
</dbReference>
<dbReference type="PANTHER" id="PTHR10000:SF53">
    <property type="entry name" value="5-AMINO-6-(5-PHOSPHO-D-RIBITYLAMINO)URACIL PHOSPHATASE YBJI-RELATED"/>
    <property type="match status" value="1"/>
</dbReference>
<keyword evidence="1" id="KW-0378">Hydrolase</keyword>
<proteinExistence type="predicted"/>
<dbReference type="SUPFAM" id="SSF56784">
    <property type="entry name" value="HAD-like"/>
    <property type="match status" value="1"/>
</dbReference>
<dbReference type="NCBIfam" id="TIGR01484">
    <property type="entry name" value="HAD-SF-IIB"/>
    <property type="match status" value="1"/>
</dbReference>
<dbReference type="EMBL" id="JAWDIU010000003">
    <property type="protein sequence ID" value="MDU0327327.1"/>
    <property type="molecule type" value="Genomic_DNA"/>
</dbReference>
<dbReference type="Pfam" id="PF08282">
    <property type="entry name" value="Hydrolase_3"/>
    <property type="match status" value="1"/>
</dbReference>
<dbReference type="GO" id="GO:0016787">
    <property type="term" value="F:hydrolase activity"/>
    <property type="evidence" value="ECO:0007669"/>
    <property type="project" value="UniProtKB-KW"/>
</dbReference>
<dbReference type="PANTHER" id="PTHR10000">
    <property type="entry name" value="PHOSPHOSERINE PHOSPHATASE"/>
    <property type="match status" value="1"/>
</dbReference>
<dbReference type="EC" id="3.1.3.-" evidence="1"/>
<dbReference type="NCBIfam" id="TIGR00099">
    <property type="entry name" value="Cof-subfamily"/>
    <property type="match status" value="1"/>
</dbReference>
<name>A0ABU3RWU0_9MICO</name>
<dbReference type="RefSeq" id="WP_316001513.1">
    <property type="nucleotide sequence ID" value="NZ_JAWDIU010000003.1"/>
</dbReference>
<evidence type="ECO:0000313" key="1">
    <source>
        <dbReference type="EMBL" id="MDU0327327.1"/>
    </source>
</evidence>
<dbReference type="Gene3D" id="3.30.1240.10">
    <property type="match status" value="1"/>
</dbReference>
<dbReference type="InterPro" id="IPR023214">
    <property type="entry name" value="HAD_sf"/>
</dbReference>
<organism evidence="1 2">
    <name type="scientific">Microbacterium algihabitans</name>
    <dbReference type="NCBI Taxonomy" id="3075992"/>
    <lineage>
        <taxon>Bacteria</taxon>
        <taxon>Bacillati</taxon>
        <taxon>Actinomycetota</taxon>
        <taxon>Actinomycetes</taxon>
        <taxon>Micrococcales</taxon>
        <taxon>Microbacteriaceae</taxon>
        <taxon>Microbacterium</taxon>
    </lineage>
</organism>
<dbReference type="SFLD" id="SFLDG01140">
    <property type="entry name" value="C2.B:_Phosphomannomutase_and_P"/>
    <property type="match status" value="1"/>
</dbReference>
<dbReference type="Gene3D" id="3.40.50.1000">
    <property type="entry name" value="HAD superfamily/HAD-like"/>
    <property type="match status" value="1"/>
</dbReference>
<keyword evidence="2" id="KW-1185">Reference proteome</keyword>
<sequence>MPHDIRLIAVDMDGTLLDGDGKVPAGLWDVLPRLAARDVSFVPASGRQLAALRREFGAAADGMTFIAENGAYVVREGVEVASAVFSRDEIERVILRLRALIAQGYDLGVVLCGKRSAYIERADAAFRTNAEAYYAALETVDDLLAADDDVLKIAVYDFAIAEHSVGPALDDLTDTLRVVVSARHWVDIMQPGVDKGTALRSLQNALGVAPAQTAAFGDYLNDLEMMDAADWSFAMDNAHPEVVARARHRAPSHLDHGVVTTIEALFPEFGPEG</sequence>
<protein>
    <submittedName>
        <fullName evidence="1">Cof-type HAD-IIB family hydrolase</fullName>
        <ecNumber evidence="1">3.1.3.-</ecNumber>
    </submittedName>
</protein>
<reference evidence="1 2" key="1">
    <citation type="submission" date="2023-09" db="EMBL/GenBank/DDBJ databases">
        <title>Microbacterium fusihabitans sp. nov., Microbacterium phycihabitans sp. nov., and Microbacterium cervinum sp. nov., isolated from dried seaweeds of beach.</title>
        <authorList>
            <person name="Lee S.D."/>
        </authorList>
    </citation>
    <scope>NUCLEOTIDE SEQUENCE [LARGE SCALE GENOMIC DNA]</scope>
    <source>
        <strain evidence="1 2">KSW2-21</strain>
    </source>
</reference>
<dbReference type="InterPro" id="IPR006379">
    <property type="entry name" value="HAD-SF_hydro_IIB"/>
</dbReference>
<comment type="caution">
    <text evidence="1">The sequence shown here is derived from an EMBL/GenBank/DDBJ whole genome shotgun (WGS) entry which is preliminary data.</text>
</comment>